<reference evidence="9 10" key="1">
    <citation type="submission" date="2023-07" db="EMBL/GenBank/DDBJ databases">
        <title>Genomic Encyclopedia of Type Strains, Phase IV (KMG-IV): sequencing the most valuable type-strain genomes for metagenomic binning, comparative biology and taxonomic classification.</title>
        <authorList>
            <person name="Goeker M."/>
        </authorList>
    </citation>
    <scope>NUCLEOTIDE SEQUENCE [LARGE SCALE GENOMIC DNA]</scope>
    <source>
        <strain evidence="9 10">DSM 15561</strain>
    </source>
</reference>
<keyword evidence="4" id="KW-0479">Metal-binding</keyword>
<evidence type="ECO:0000256" key="2">
    <source>
        <dbReference type="ARBA" id="ARBA00011028"/>
    </source>
</evidence>
<comment type="caution">
    <text evidence="9">The sequence shown here is derived from an EMBL/GenBank/DDBJ whole genome shotgun (WGS) entry which is preliminary data.</text>
</comment>
<sequence>MRSVSISRRRALLAGLAATLAAGLPLATPALAQDAAPHPLPVVATFSILGDIVKNVGGDRISVVTLVGPNGDTHVYQPTPQAAKEVAEAAVVFENGLGLEGWMDRLVKASGTKAELVAVTQGVTPRYRTASEPQDDDEEEGHDAAGQSAAGHDHAEAAPAEAHKGHDHGPLDPHAWQNVANVEIYAANIRDALIKADPAGAEAYKAQAAAYIEKLKVLDAQVRTAMAGIPVKQRRIITSHDAFGYFGDAYGLKLLAPQGVSTEAEASAKDVGRIIRQIKSQKIPAVFLENIADPRLAQRIAKESGARVGGELYSDALSDDKGPASTYIDMIQSNVRELSSALSS</sequence>
<evidence type="ECO:0000256" key="7">
    <source>
        <dbReference type="SAM" id="MobiDB-lite"/>
    </source>
</evidence>
<dbReference type="RefSeq" id="WP_306889170.1">
    <property type="nucleotide sequence ID" value="NZ_JAUSVR010000003.1"/>
</dbReference>
<dbReference type="InterPro" id="IPR006311">
    <property type="entry name" value="TAT_signal"/>
</dbReference>
<dbReference type="EMBL" id="JAUSVR010000003">
    <property type="protein sequence ID" value="MDQ0510423.1"/>
    <property type="molecule type" value="Genomic_DNA"/>
</dbReference>
<protein>
    <submittedName>
        <fullName evidence="9">Zinc/manganese transport system substrate-binding protein</fullName>
    </submittedName>
</protein>
<keyword evidence="5 8" id="KW-0732">Signal</keyword>
<comment type="subcellular location">
    <subcellularLocation>
        <location evidence="1">Cell envelope</location>
    </subcellularLocation>
</comment>
<keyword evidence="3 6" id="KW-0813">Transport</keyword>
<evidence type="ECO:0000256" key="6">
    <source>
        <dbReference type="RuleBase" id="RU003512"/>
    </source>
</evidence>
<comment type="similarity">
    <text evidence="2 6">Belongs to the bacterial solute-binding protein 9 family.</text>
</comment>
<organism evidence="9 10">
    <name type="scientific">Ancylobacter amanitiformis</name>
    <dbReference type="NCBI Taxonomy" id="217069"/>
    <lineage>
        <taxon>Bacteria</taxon>
        <taxon>Pseudomonadati</taxon>
        <taxon>Pseudomonadota</taxon>
        <taxon>Alphaproteobacteria</taxon>
        <taxon>Hyphomicrobiales</taxon>
        <taxon>Xanthobacteraceae</taxon>
        <taxon>Ancylobacter</taxon>
    </lineage>
</organism>
<dbReference type="Gene3D" id="3.40.50.1980">
    <property type="entry name" value="Nitrogenase molybdenum iron protein domain"/>
    <property type="match status" value="2"/>
</dbReference>
<dbReference type="InterPro" id="IPR006127">
    <property type="entry name" value="ZnuA-like"/>
</dbReference>
<dbReference type="SUPFAM" id="SSF53807">
    <property type="entry name" value="Helical backbone' metal receptor"/>
    <property type="match status" value="1"/>
</dbReference>
<evidence type="ECO:0000256" key="1">
    <source>
        <dbReference type="ARBA" id="ARBA00004196"/>
    </source>
</evidence>
<dbReference type="PROSITE" id="PS51318">
    <property type="entry name" value="TAT"/>
    <property type="match status" value="1"/>
</dbReference>
<evidence type="ECO:0000256" key="5">
    <source>
        <dbReference type="ARBA" id="ARBA00022729"/>
    </source>
</evidence>
<dbReference type="Pfam" id="PF01297">
    <property type="entry name" value="ZnuA"/>
    <property type="match status" value="1"/>
</dbReference>
<feature type="chain" id="PRO_5045291028" evidence="8">
    <location>
        <begin position="33"/>
        <end position="344"/>
    </location>
</feature>
<dbReference type="InterPro" id="IPR006129">
    <property type="entry name" value="AdhesinB"/>
</dbReference>
<name>A0ABU0LP31_9HYPH</name>
<dbReference type="PRINTS" id="PR00691">
    <property type="entry name" value="ADHESINB"/>
</dbReference>
<dbReference type="PANTHER" id="PTHR42953:SF1">
    <property type="entry name" value="METAL-BINDING PROTEIN HI_0362-RELATED"/>
    <property type="match status" value="1"/>
</dbReference>
<accession>A0ABU0LP31</accession>
<feature type="region of interest" description="Disordered" evidence="7">
    <location>
        <begin position="124"/>
        <end position="174"/>
    </location>
</feature>
<evidence type="ECO:0000256" key="8">
    <source>
        <dbReference type="SAM" id="SignalP"/>
    </source>
</evidence>
<evidence type="ECO:0000313" key="9">
    <source>
        <dbReference type="EMBL" id="MDQ0510423.1"/>
    </source>
</evidence>
<gene>
    <name evidence="9" type="ORF">QOZ99_001306</name>
</gene>
<feature type="signal peptide" evidence="8">
    <location>
        <begin position="1"/>
        <end position="32"/>
    </location>
</feature>
<feature type="compositionally biased region" description="Basic and acidic residues" evidence="7">
    <location>
        <begin position="151"/>
        <end position="171"/>
    </location>
</feature>
<dbReference type="PANTHER" id="PTHR42953">
    <property type="entry name" value="HIGH-AFFINITY ZINC UPTAKE SYSTEM PROTEIN ZNUA-RELATED"/>
    <property type="match status" value="1"/>
</dbReference>
<evidence type="ECO:0000256" key="4">
    <source>
        <dbReference type="ARBA" id="ARBA00022723"/>
    </source>
</evidence>
<proteinExistence type="inferred from homology"/>
<dbReference type="InterPro" id="IPR050492">
    <property type="entry name" value="Bact_metal-bind_prot9"/>
</dbReference>
<dbReference type="Proteomes" id="UP001235094">
    <property type="component" value="Unassembled WGS sequence"/>
</dbReference>
<dbReference type="InterPro" id="IPR006128">
    <property type="entry name" value="Lipoprotein_PsaA-like"/>
</dbReference>
<evidence type="ECO:0000313" key="10">
    <source>
        <dbReference type="Proteomes" id="UP001235094"/>
    </source>
</evidence>
<dbReference type="PRINTS" id="PR00690">
    <property type="entry name" value="ADHESNFAMILY"/>
</dbReference>
<keyword evidence="10" id="KW-1185">Reference proteome</keyword>
<evidence type="ECO:0000256" key="3">
    <source>
        <dbReference type="ARBA" id="ARBA00022448"/>
    </source>
</evidence>